<comment type="caution">
    <text evidence="5">The sequence shown here is derived from an EMBL/GenBank/DDBJ whole genome shotgun (WGS) entry which is preliminary data.</text>
</comment>
<keyword evidence="3" id="KW-0804">Transcription</keyword>
<dbReference type="RefSeq" id="WP_285671164.1">
    <property type="nucleotide sequence ID" value="NZ_BSYI01000010.1"/>
</dbReference>
<gene>
    <name evidence="5" type="ORF">LNKW23_15990</name>
</gene>
<dbReference type="InterPro" id="IPR011711">
    <property type="entry name" value="GntR_C"/>
</dbReference>
<proteinExistence type="predicted"/>
<evidence type="ECO:0000259" key="4">
    <source>
        <dbReference type="PROSITE" id="PS50949"/>
    </source>
</evidence>
<dbReference type="SUPFAM" id="SSF48008">
    <property type="entry name" value="GntR ligand-binding domain-like"/>
    <property type="match status" value="1"/>
</dbReference>
<dbReference type="InterPro" id="IPR008920">
    <property type="entry name" value="TF_FadR/GntR_C"/>
</dbReference>
<keyword evidence="2" id="KW-0238">DNA-binding</keyword>
<dbReference type="PANTHER" id="PTHR43537:SF45">
    <property type="entry name" value="GNTR FAMILY REGULATORY PROTEIN"/>
    <property type="match status" value="1"/>
</dbReference>
<protein>
    <submittedName>
        <fullName evidence="5">GntR family transcriptional regulator</fullName>
    </submittedName>
</protein>
<dbReference type="Pfam" id="PF00392">
    <property type="entry name" value="GntR"/>
    <property type="match status" value="1"/>
</dbReference>
<evidence type="ECO:0000256" key="1">
    <source>
        <dbReference type="ARBA" id="ARBA00023015"/>
    </source>
</evidence>
<dbReference type="EMBL" id="BSYI01000010">
    <property type="protein sequence ID" value="GMG82386.1"/>
    <property type="molecule type" value="Genomic_DNA"/>
</dbReference>
<dbReference type="SMART" id="SM00895">
    <property type="entry name" value="FCD"/>
    <property type="match status" value="1"/>
</dbReference>
<feature type="domain" description="HTH gntR-type" evidence="4">
    <location>
        <begin position="6"/>
        <end position="73"/>
    </location>
</feature>
<dbReference type="Gene3D" id="1.10.10.10">
    <property type="entry name" value="Winged helix-like DNA-binding domain superfamily/Winged helix DNA-binding domain"/>
    <property type="match status" value="1"/>
</dbReference>
<dbReference type="InterPro" id="IPR036388">
    <property type="entry name" value="WH-like_DNA-bd_sf"/>
</dbReference>
<name>A0ABQ6LPI5_9RHOB</name>
<dbReference type="CDD" id="cd07377">
    <property type="entry name" value="WHTH_GntR"/>
    <property type="match status" value="1"/>
</dbReference>
<evidence type="ECO:0000256" key="3">
    <source>
        <dbReference type="ARBA" id="ARBA00023163"/>
    </source>
</evidence>
<keyword evidence="6" id="KW-1185">Reference proteome</keyword>
<dbReference type="Proteomes" id="UP001239909">
    <property type="component" value="Unassembled WGS sequence"/>
</dbReference>
<organism evidence="5 6">
    <name type="scientific">Paralimibaculum aggregatum</name>
    <dbReference type="NCBI Taxonomy" id="3036245"/>
    <lineage>
        <taxon>Bacteria</taxon>
        <taxon>Pseudomonadati</taxon>
        <taxon>Pseudomonadota</taxon>
        <taxon>Alphaproteobacteria</taxon>
        <taxon>Rhodobacterales</taxon>
        <taxon>Paracoccaceae</taxon>
        <taxon>Paralimibaculum</taxon>
    </lineage>
</organism>
<evidence type="ECO:0000313" key="6">
    <source>
        <dbReference type="Proteomes" id="UP001239909"/>
    </source>
</evidence>
<reference evidence="5 6" key="1">
    <citation type="submission" date="2023-04" db="EMBL/GenBank/DDBJ databases">
        <title>Marinoamorphus aggregata gen. nov., sp. Nov., isolate from tissue of brittle star Ophioplocus japonicus.</title>
        <authorList>
            <person name="Kawano K."/>
            <person name="Sawayama S."/>
            <person name="Nakagawa S."/>
        </authorList>
    </citation>
    <scope>NUCLEOTIDE SEQUENCE [LARGE SCALE GENOMIC DNA]</scope>
    <source>
        <strain evidence="5 6">NKW23</strain>
    </source>
</reference>
<dbReference type="SMART" id="SM00345">
    <property type="entry name" value="HTH_GNTR"/>
    <property type="match status" value="1"/>
</dbReference>
<dbReference type="PROSITE" id="PS50949">
    <property type="entry name" value="HTH_GNTR"/>
    <property type="match status" value="1"/>
</dbReference>
<evidence type="ECO:0000313" key="5">
    <source>
        <dbReference type="EMBL" id="GMG82386.1"/>
    </source>
</evidence>
<keyword evidence="1" id="KW-0805">Transcription regulation</keyword>
<dbReference type="InterPro" id="IPR036390">
    <property type="entry name" value="WH_DNA-bd_sf"/>
</dbReference>
<dbReference type="Pfam" id="PF07729">
    <property type="entry name" value="FCD"/>
    <property type="match status" value="1"/>
</dbReference>
<dbReference type="InterPro" id="IPR000524">
    <property type="entry name" value="Tscrpt_reg_HTH_GntR"/>
</dbReference>
<dbReference type="Gene3D" id="1.20.120.530">
    <property type="entry name" value="GntR ligand-binding domain-like"/>
    <property type="match status" value="1"/>
</dbReference>
<evidence type="ECO:0000256" key="2">
    <source>
        <dbReference type="ARBA" id="ARBA00023125"/>
    </source>
</evidence>
<sequence>MLQPAPSLSDQVYDAIVDEVCNGRLAPGTHLVQERLAERFGVSRQPVQQAMSRLKADGIVEEIGRRGLFVSRLDPGRMRDHYGIRGALDGWAARTAAVRAGADRAFRQALGDDGRSLLAAGRAAAAAGDVAALVRHDLDFHFLLYGASGNALLAPTAEPHWRFLRRAMGDVHRIAEAPEAIWAQHAAILEAVLEGDGAAAERAAILHVENAARLLARVLSETETPAGEGGTA</sequence>
<dbReference type="SUPFAM" id="SSF46785">
    <property type="entry name" value="Winged helix' DNA-binding domain"/>
    <property type="match status" value="1"/>
</dbReference>
<dbReference type="PANTHER" id="PTHR43537">
    <property type="entry name" value="TRANSCRIPTIONAL REGULATOR, GNTR FAMILY"/>
    <property type="match status" value="1"/>
</dbReference>
<accession>A0ABQ6LPI5</accession>